<name>A0A1J5NXU1_9ZZZZ</name>
<comment type="caution">
    <text evidence="2">The sequence shown here is derived from an EMBL/GenBank/DDBJ whole genome shotgun (WGS) entry which is preliminary data.</text>
</comment>
<dbReference type="EMBL" id="MLJW01008870">
    <property type="protein sequence ID" value="OIQ63594.1"/>
    <property type="molecule type" value="Genomic_DNA"/>
</dbReference>
<gene>
    <name evidence="2" type="ORF">GALL_548650</name>
</gene>
<evidence type="ECO:0000313" key="2">
    <source>
        <dbReference type="EMBL" id="OIQ63594.1"/>
    </source>
</evidence>
<sequence>MRASDEDRSHRGEGPKAGLSLYRSGIGNGDGAVFVQLALPAIIEQTESRVAVLLDFGEHDAGAYGVDRAGRDEDDVAFRDRTPMRETGYRAIPDRCA</sequence>
<accession>A0A1J5NXU1</accession>
<protein>
    <submittedName>
        <fullName evidence="2">Uncharacterized protein</fullName>
    </submittedName>
</protein>
<dbReference type="AlphaFoldDB" id="A0A1J5NXU1"/>
<reference evidence="2" key="1">
    <citation type="submission" date="2016-10" db="EMBL/GenBank/DDBJ databases">
        <title>Sequence of Gallionella enrichment culture.</title>
        <authorList>
            <person name="Poehlein A."/>
            <person name="Muehling M."/>
            <person name="Daniel R."/>
        </authorList>
    </citation>
    <scope>NUCLEOTIDE SEQUENCE</scope>
</reference>
<organism evidence="2">
    <name type="scientific">mine drainage metagenome</name>
    <dbReference type="NCBI Taxonomy" id="410659"/>
    <lineage>
        <taxon>unclassified sequences</taxon>
        <taxon>metagenomes</taxon>
        <taxon>ecological metagenomes</taxon>
    </lineage>
</organism>
<evidence type="ECO:0000256" key="1">
    <source>
        <dbReference type="SAM" id="MobiDB-lite"/>
    </source>
</evidence>
<feature type="region of interest" description="Disordered" evidence="1">
    <location>
        <begin position="1"/>
        <end position="20"/>
    </location>
</feature>
<proteinExistence type="predicted"/>
<feature type="compositionally biased region" description="Basic and acidic residues" evidence="1">
    <location>
        <begin position="1"/>
        <end position="14"/>
    </location>
</feature>